<name>A0A495MI65_9FLAO</name>
<dbReference type="SUPFAM" id="SSF51338">
    <property type="entry name" value="Composite domain of metallo-dependent hydrolases"/>
    <property type="match status" value="1"/>
</dbReference>
<reference evidence="2 3" key="1">
    <citation type="submission" date="2018-10" db="EMBL/GenBank/DDBJ databases">
        <title>Genomic Encyclopedia of Archaeal and Bacterial Type Strains, Phase II (KMG-II): from individual species to whole genera.</title>
        <authorList>
            <person name="Goeker M."/>
        </authorList>
    </citation>
    <scope>NUCLEOTIDE SEQUENCE [LARGE SCALE GENOMIC DNA]</scope>
    <source>
        <strain evidence="2 3">DSM 29537</strain>
    </source>
</reference>
<organism evidence="2 3">
    <name type="scientific">Flavobacterium endophyticum</name>
    <dbReference type="NCBI Taxonomy" id="1540163"/>
    <lineage>
        <taxon>Bacteria</taxon>
        <taxon>Pseudomonadati</taxon>
        <taxon>Bacteroidota</taxon>
        <taxon>Flavobacteriia</taxon>
        <taxon>Flavobacteriales</taxon>
        <taxon>Flavobacteriaceae</taxon>
        <taxon>Flavobacterium</taxon>
    </lineage>
</organism>
<keyword evidence="3" id="KW-1185">Reference proteome</keyword>
<dbReference type="InterPro" id="IPR013108">
    <property type="entry name" value="Amidohydro_3"/>
</dbReference>
<dbReference type="CDD" id="cd01300">
    <property type="entry name" value="YtcJ_like"/>
    <property type="match status" value="1"/>
</dbReference>
<dbReference type="SUPFAM" id="SSF51556">
    <property type="entry name" value="Metallo-dependent hydrolases"/>
    <property type="match status" value="1"/>
</dbReference>
<dbReference type="InterPro" id="IPR033932">
    <property type="entry name" value="YtcJ-like"/>
</dbReference>
<accession>A0A495MI65</accession>
<evidence type="ECO:0000313" key="3">
    <source>
        <dbReference type="Proteomes" id="UP000277579"/>
    </source>
</evidence>
<sequence length="622" mass="69355">MGRASVRPSFSLLLTLALPNMKNFTLLLYTYFLLATMQGIAQNSPTLIVHNAKIHTLDHNNSVKQAIAVADGKIIKTGTNSEILKLKAKNTTLIDAKGSTIIPGLFDSHMHIIRGGRFYNTELRWDGVRSLKKALSMLKEQAERTPSGQWVRVVGGWNAYQFEEKRLPTLDEINEATGNVPAFILHLYGHAYLNKAGIAALKIDADTPNPSGGLIEKDTNGNPTGMLIAEPNAYILYATLSKLPELSNEEKVNSTKLFMSEMNRLGVTAIMDAGGGFQNYPDDYGITTKLCEENALTVRMPYYLFAQKAGNELADYTKWISSVEIGDGCDVPSDGAKRFGKMPKMEYHVQGGGENLVMSAGDFENFDKPRPELSPAMEGQLKAVLSLLIKNRWPFRIHATYNESITRFLNVIEEINQETPLDGLLWFFDHAETVSTENLQRIKKLQGGIAIQHRMAYQGENFIKRYGKKAAANTVPIKKMMEMGIKVGMGTDGTRVASYNPWVGLYWLSTGKTLGGLKYMSEENILDRTTALKLFTQGSATLINLDKDRGILKENYLADFILLSDDYFTTSEDKILNIESKLTIVNGKVVYANEEYRNYAAPQPKAIPEWSPVNYYGGYQKN</sequence>
<evidence type="ECO:0000313" key="2">
    <source>
        <dbReference type="EMBL" id="RKS25035.1"/>
    </source>
</evidence>
<dbReference type="InterPro" id="IPR032466">
    <property type="entry name" value="Metal_Hydrolase"/>
</dbReference>
<dbReference type="PANTHER" id="PTHR22642:SF21">
    <property type="entry name" value="PERIPLASMIC PROTEIN"/>
    <property type="match status" value="1"/>
</dbReference>
<dbReference type="InterPro" id="IPR011059">
    <property type="entry name" value="Metal-dep_hydrolase_composite"/>
</dbReference>
<evidence type="ECO:0000259" key="1">
    <source>
        <dbReference type="Pfam" id="PF07969"/>
    </source>
</evidence>
<dbReference type="GO" id="GO:0016810">
    <property type="term" value="F:hydrolase activity, acting on carbon-nitrogen (but not peptide) bonds"/>
    <property type="evidence" value="ECO:0007669"/>
    <property type="project" value="InterPro"/>
</dbReference>
<dbReference type="AlphaFoldDB" id="A0A495MI65"/>
<dbReference type="Gene3D" id="3.20.20.140">
    <property type="entry name" value="Metal-dependent hydrolases"/>
    <property type="match status" value="1"/>
</dbReference>
<feature type="domain" description="Amidohydrolase 3" evidence="1">
    <location>
        <begin position="93"/>
        <end position="591"/>
    </location>
</feature>
<comment type="caution">
    <text evidence="2">The sequence shown here is derived from an EMBL/GenBank/DDBJ whole genome shotgun (WGS) entry which is preliminary data.</text>
</comment>
<dbReference type="EMBL" id="RBLC01000001">
    <property type="protein sequence ID" value="RKS25035.1"/>
    <property type="molecule type" value="Genomic_DNA"/>
</dbReference>
<protein>
    <recommendedName>
        <fullName evidence="1">Amidohydrolase 3 domain-containing protein</fullName>
    </recommendedName>
</protein>
<dbReference type="Gene3D" id="2.30.40.10">
    <property type="entry name" value="Urease, subunit C, domain 1"/>
    <property type="match status" value="1"/>
</dbReference>
<proteinExistence type="predicted"/>
<dbReference type="Proteomes" id="UP000277579">
    <property type="component" value="Unassembled WGS sequence"/>
</dbReference>
<dbReference type="Gene3D" id="3.10.310.70">
    <property type="match status" value="1"/>
</dbReference>
<dbReference type="PANTHER" id="PTHR22642">
    <property type="entry name" value="IMIDAZOLONEPROPIONASE"/>
    <property type="match status" value="1"/>
</dbReference>
<gene>
    <name evidence="2" type="ORF">CLV94_0065</name>
</gene>
<dbReference type="Pfam" id="PF07969">
    <property type="entry name" value="Amidohydro_3"/>
    <property type="match status" value="1"/>
</dbReference>